<accession>A0A1L7XAX4</accession>
<dbReference type="GO" id="GO:0005886">
    <property type="term" value="C:plasma membrane"/>
    <property type="evidence" value="ECO:0007669"/>
    <property type="project" value="TreeGrafter"/>
</dbReference>
<organism evidence="5 6">
    <name type="scientific">Phialocephala subalpina</name>
    <dbReference type="NCBI Taxonomy" id="576137"/>
    <lineage>
        <taxon>Eukaryota</taxon>
        <taxon>Fungi</taxon>
        <taxon>Dikarya</taxon>
        <taxon>Ascomycota</taxon>
        <taxon>Pezizomycotina</taxon>
        <taxon>Leotiomycetes</taxon>
        <taxon>Helotiales</taxon>
        <taxon>Mollisiaceae</taxon>
        <taxon>Phialocephala</taxon>
        <taxon>Phialocephala fortinii species complex</taxon>
    </lineage>
</organism>
<keyword evidence="1" id="KW-0254">Endocytosis</keyword>
<dbReference type="OrthoDB" id="331602at2759"/>
<feature type="compositionally biased region" description="Polar residues" evidence="2">
    <location>
        <begin position="461"/>
        <end position="470"/>
    </location>
</feature>
<feature type="domain" description="FCH" evidence="3">
    <location>
        <begin position="24"/>
        <end position="94"/>
    </location>
</feature>
<evidence type="ECO:0000256" key="1">
    <source>
        <dbReference type="ARBA" id="ARBA00022583"/>
    </source>
</evidence>
<evidence type="ECO:0000259" key="3">
    <source>
        <dbReference type="Pfam" id="PF00611"/>
    </source>
</evidence>
<evidence type="ECO:0000313" key="6">
    <source>
        <dbReference type="Proteomes" id="UP000184330"/>
    </source>
</evidence>
<dbReference type="GO" id="GO:0030139">
    <property type="term" value="C:endocytic vesicle"/>
    <property type="evidence" value="ECO:0007669"/>
    <property type="project" value="TreeGrafter"/>
</dbReference>
<dbReference type="PANTHER" id="PTHR23065">
    <property type="entry name" value="PROLINE-SERINE-THREONINE PHOSPHATASE INTERACTING PROTEIN 1"/>
    <property type="match status" value="1"/>
</dbReference>
<dbReference type="Gene3D" id="1.20.1270.60">
    <property type="entry name" value="Arfaptin homology (AH) domain/BAR domain"/>
    <property type="match status" value="1"/>
</dbReference>
<dbReference type="CDD" id="cd07650">
    <property type="entry name" value="F-BAR_Syp1p_like"/>
    <property type="match status" value="1"/>
</dbReference>
<gene>
    <name evidence="5" type="ORF">PAC_12062</name>
</gene>
<dbReference type="CDD" id="cd09264">
    <property type="entry name" value="AP_Syp1_MHD"/>
    <property type="match status" value="1"/>
</dbReference>
<dbReference type="InterPro" id="IPR049609">
    <property type="entry name" value="Syp1-like_MHD"/>
</dbReference>
<feature type="compositionally biased region" description="Polar residues" evidence="2">
    <location>
        <begin position="251"/>
        <end position="263"/>
    </location>
</feature>
<proteinExistence type="predicted"/>
<evidence type="ECO:0000313" key="5">
    <source>
        <dbReference type="EMBL" id="CZR62165.1"/>
    </source>
</evidence>
<dbReference type="PANTHER" id="PTHR23065:SF54">
    <property type="entry name" value="SUPPRESSOR OF YEAST PROFILIN DELETION"/>
    <property type="match status" value="1"/>
</dbReference>
<feature type="region of interest" description="Disordered" evidence="2">
    <location>
        <begin position="826"/>
        <end position="861"/>
    </location>
</feature>
<keyword evidence="6" id="KW-1185">Reference proteome</keyword>
<dbReference type="InterPro" id="IPR027267">
    <property type="entry name" value="AH/BAR_dom_sf"/>
</dbReference>
<feature type="compositionally biased region" description="Polar residues" evidence="2">
    <location>
        <begin position="374"/>
        <end position="416"/>
    </location>
</feature>
<evidence type="ECO:0000259" key="4">
    <source>
        <dbReference type="Pfam" id="PF10291"/>
    </source>
</evidence>
<dbReference type="GO" id="GO:0006897">
    <property type="term" value="P:endocytosis"/>
    <property type="evidence" value="ECO:0007669"/>
    <property type="project" value="UniProtKB-KW"/>
</dbReference>
<dbReference type="InterPro" id="IPR018808">
    <property type="entry name" value="Muniscin_C"/>
</dbReference>
<dbReference type="Proteomes" id="UP000184330">
    <property type="component" value="Unassembled WGS sequence"/>
</dbReference>
<reference evidence="5 6" key="1">
    <citation type="submission" date="2016-03" db="EMBL/GenBank/DDBJ databases">
        <authorList>
            <person name="Ploux O."/>
        </authorList>
    </citation>
    <scope>NUCLEOTIDE SEQUENCE [LARGE SCALE GENOMIC DNA]</scope>
    <source>
        <strain evidence="5 6">UAMH 11012</strain>
    </source>
</reference>
<dbReference type="FunFam" id="1.20.1270.60:FF:000102">
    <property type="entry name" value="WGS project CABT00000000 data, contig 2.23"/>
    <property type="match status" value="1"/>
</dbReference>
<sequence>MEALSRQEYPAMLERLQPAGAVQKFNERVKRIGKVNSEIADWLLERRKVEQAYVAGLKKLAQKPLQESQGELGIFEGPWKRIVQSTDEIAKSHALLADRIDKDVEQPLRSFASTNREMSGMPTIQGNLHNMAKELDDAQTKSDKLSSKGGKANALKVDQATSRLQTASQQWEAQAPFIMENLQALDERRLNHLRDVLTQYETHEADLVERNRKTVEETLTSLLEIDTSQEIRNWAAASVQGLSITERRARQLSSVGTEHTGNASLPLPPQTPRSTHTTHTDNQSEHSQPTRQDTIASKEGKEVKESKNLKSRFGTMLGGGKRRSSIGPFGRSASPNKGFVAFGRGTSSRDGRPSPSPRTSSNNLRESPPRDNRLSSLAESPTATSPARQTNGTVNNTHTDSAFITDSVPGRSNVNGPTAADLFDMSDVQPPEGPPPSQQKAAMEVQKDSEGFSVPAPMNDPISQAESDAQQENDEQRLKFEIGKEPIPEQDADAQAALSNVANTLRSAVTPNRKAGTVRGRRDVRNTMYVPTPSGSLGVASPDSNIPPSPGISAARAGALAALSSENHGASSISDTTSIRSGHSLTSHAVMKHADGHEPGLNASIIETMSASFEDGQTKSMKINGEIALSHNPADDFSSSAHDTIRIDNFPNLESIGPNRTFINPVSDEKPDEFAINLFSLTPKATPAFTYRVHIDDTDITTHGPLLINAVWPKQGTDKRGLLLEYSLNPACSTKPITFNNLVLVAFYQGARASQCQTKPTGTHLKEKSLVYWRLGDVALTQEKHKIICRFVGTEGAVPEPGHIEARWEINNPAVAGIGSGISLSKFEPSKGKEKETAEDDPFADETMSPTTASPTGTWKEIATHRKLVSGKYEARQVASA</sequence>
<evidence type="ECO:0000256" key="2">
    <source>
        <dbReference type="SAM" id="MobiDB-lite"/>
    </source>
</evidence>
<feature type="domain" description="Muniscin C-terminal" evidence="4">
    <location>
        <begin position="599"/>
        <end position="875"/>
    </location>
</feature>
<dbReference type="InterPro" id="IPR001060">
    <property type="entry name" value="FCH_dom"/>
</dbReference>
<dbReference type="STRING" id="576137.A0A1L7XAX4"/>
<dbReference type="AlphaFoldDB" id="A0A1L7XAX4"/>
<name>A0A1L7XAX4_9HELO</name>
<feature type="compositionally biased region" description="Polar residues" evidence="2">
    <location>
        <begin position="848"/>
        <end position="857"/>
    </location>
</feature>
<feature type="compositionally biased region" description="Polar residues" evidence="2">
    <location>
        <begin position="285"/>
        <end position="295"/>
    </location>
</feature>
<dbReference type="Pfam" id="PF10291">
    <property type="entry name" value="muHD"/>
    <property type="match status" value="1"/>
</dbReference>
<dbReference type="Pfam" id="PF00611">
    <property type="entry name" value="FCH"/>
    <property type="match status" value="1"/>
</dbReference>
<feature type="region of interest" description="Disordered" evidence="2">
    <location>
        <begin position="250"/>
        <end position="475"/>
    </location>
</feature>
<dbReference type="EMBL" id="FJOG01000020">
    <property type="protein sequence ID" value="CZR62165.1"/>
    <property type="molecule type" value="Genomic_DNA"/>
</dbReference>
<dbReference type="SUPFAM" id="SSF103657">
    <property type="entry name" value="BAR/IMD domain-like"/>
    <property type="match status" value="1"/>
</dbReference>
<dbReference type="GO" id="GO:0032153">
    <property type="term" value="C:cell division site"/>
    <property type="evidence" value="ECO:0007669"/>
    <property type="project" value="TreeGrafter"/>
</dbReference>
<dbReference type="GO" id="GO:0032185">
    <property type="term" value="P:septin cytoskeleton organization"/>
    <property type="evidence" value="ECO:0007669"/>
    <property type="project" value="TreeGrafter"/>
</dbReference>
<feature type="compositionally biased region" description="Basic and acidic residues" evidence="2">
    <location>
        <begin position="296"/>
        <end position="308"/>
    </location>
</feature>
<protein>
    <submittedName>
        <fullName evidence="5">Related to SYP1 Protein with a potential role in actin cytoskeletal organization</fullName>
    </submittedName>
</protein>